<keyword evidence="2" id="KW-1185">Reference proteome</keyword>
<evidence type="ECO:0000256" key="1">
    <source>
        <dbReference type="SAM" id="MobiDB-lite"/>
    </source>
</evidence>
<reference evidence="3 4" key="1">
    <citation type="submission" date="2025-04" db="UniProtKB">
        <authorList>
            <consortium name="RefSeq"/>
        </authorList>
    </citation>
    <scope>IDENTIFICATION</scope>
    <source>
        <tissue evidence="3 4">Liver</tissue>
    </source>
</reference>
<organism evidence="2 4">
    <name type="scientific">Leptonychotes weddellii</name>
    <name type="common">Weddell seal</name>
    <name type="synonym">Otaria weddellii</name>
    <dbReference type="NCBI Taxonomy" id="9713"/>
    <lineage>
        <taxon>Eukaryota</taxon>
        <taxon>Metazoa</taxon>
        <taxon>Chordata</taxon>
        <taxon>Craniata</taxon>
        <taxon>Vertebrata</taxon>
        <taxon>Euteleostomi</taxon>
        <taxon>Mammalia</taxon>
        <taxon>Eutheria</taxon>
        <taxon>Laurasiatheria</taxon>
        <taxon>Carnivora</taxon>
        <taxon>Caniformia</taxon>
        <taxon>Pinnipedia</taxon>
        <taxon>Phocidae</taxon>
        <taxon>Monachinae</taxon>
        <taxon>Lobodontini</taxon>
        <taxon>Leptonychotes</taxon>
    </lineage>
</organism>
<evidence type="ECO:0000313" key="4">
    <source>
        <dbReference type="RefSeq" id="XP_030896877.1"/>
    </source>
</evidence>
<proteinExistence type="predicted"/>
<accession>A0A7F8RTU0</accession>
<gene>
    <name evidence="3 4" type="primary">LOC102744251</name>
</gene>
<feature type="region of interest" description="Disordered" evidence="1">
    <location>
        <begin position="214"/>
        <end position="262"/>
    </location>
</feature>
<evidence type="ECO:0000313" key="3">
    <source>
        <dbReference type="RefSeq" id="XP_030896876.1"/>
    </source>
</evidence>
<dbReference type="AlphaFoldDB" id="A0A7F8RTU0"/>
<evidence type="ECO:0000313" key="2">
    <source>
        <dbReference type="Proteomes" id="UP000245341"/>
    </source>
</evidence>
<name>A0A7F8RTU0_LEPWE</name>
<sequence>MKMRSEADVDEQIQELKTITRLQEQCRALQIQAVKEKSAKNKTMLALLSSNIRRGAQDWVLANKDDQRTISKACGKDASMRLAHCRSSMEVAREKLRKYVFDRVNVHNVLIHLVRRRGQKLESMQLELASLRSQPDATKEELRMLQKAHPPGSDSRWAFRWAVPKHCVPSGHPQVIRQLENNIEKTMIKITTSQNIHLLYVDLLDYLKKVSPLTPHPSPGKPSGREHRSLRPQPRCSASQWGQEPLGQGHAPRPPAGEGLQLSFRPVCPKDRPLLWAPAEQGHHVSVCGNLLVASSKRHIMGYIRIAWVFACI</sequence>
<dbReference type="OrthoDB" id="10255247at2759"/>
<dbReference type="GeneID" id="102744251"/>
<dbReference type="PANTHER" id="PTHR47115">
    <property type="entry name" value="COILED-COIL DOMAIN-CONTAINING PROTEIN 183"/>
    <property type="match status" value="1"/>
</dbReference>
<dbReference type="Proteomes" id="UP000245341">
    <property type="component" value="Unplaced"/>
</dbReference>
<dbReference type="RefSeq" id="XP_030896876.1">
    <property type="nucleotide sequence ID" value="XM_031041016.1"/>
</dbReference>
<dbReference type="RefSeq" id="XP_030896877.1">
    <property type="nucleotide sequence ID" value="XM_031041017.1"/>
</dbReference>
<dbReference type="InterPro" id="IPR043247">
    <property type="entry name" value="CCDC183"/>
</dbReference>
<dbReference type="PANTHER" id="PTHR47115:SF1">
    <property type="entry name" value="COILED-COIL DOMAIN-CONTAINING PROTEIN 183"/>
    <property type="match status" value="1"/>
</dbReference>
<protein>
    <submittedName>
        <fullName evidence="3 4">Coiled-coil domain-containing protein 183 isoform X1</fullName>
    </submittedName>
</protein>